<reference evidence="2" key="1">
    <citation type="submission" date="2019-11" db="UniProtKB">
        <authorList>
            <consortium name="WormBaseParasite"/>
        </authorList>
    </citation>
    <scope>IDENTIFICATION</scope>
</reference>
<feature type="compositionally biased region" description="Polar residues" evidence="1">
    <location>
        <begin position="39"/>
        <end position="54"/>
    </location>
</feature>
<evidence type="ECO:0000313" key="2">
    <source>
        <dbReference type="WBParaSite" id="MCU_013535-RA"/>
    </source>
</evidence>
<accession>A0A5K3FZ80</accession>
<dbReference type="AlphaFoldDB" id="A0A5K3FZ80"/>
<dbReference type="WBParaSite" id="MCU_013535-RA">
    <property type="protein sequence ID" value="MCU_013535-RA"/>
    <property type="gene ID" value="MCU_013535"/>
</dbReference>
<feature type="region of interest" description="Disordered" evidence="1">
    <location>
        <begin position="25"/>
        <end position="54"/>
    </location>
</feature>
<sequence length="155" mass="16621">MKRHLLYENPSKLLKQARDDRTQFRAGTNAVAPRGNSEAGDQTPSSHSPSMMETGCSTSLVVSGGANLLPITPGTASIPHTPELLYHRVPTFKHHFSNCLPTLPISIAQFCALWNDDAKGWPDVAASNTLLHCGAPVCRCDVFLVAISASTGHLC</sequence>
<evidence type="ECO:0000256" key="1">
    <source>
        <dbReference type="SAM" id="MobiDB-lite"/>
    </source>
</evidence>
<name>A0A5K3FZ80_MESCO</name>
<proteinExistence type="predicted"/>
<protein>
    <submittedName>
        <fullName evidence="2">Uncharacterized protein</fullName>
    </submittedName>
</protein>
<organism evidence="2">
    <name type="scientific">Mesocestoides corti</name>
    <name type="common">Flatworm</name>
    <dbReference type="NCBI Taxonomy" id="53468"/>
    <lineage>
        <taxon>Eukaryota</taxon>
        <taxon>Metazoa</taxon>
        <taxon>Spiralia</taxon>
        <taxon>Lophotrochozoa</taxon>
        <taxon>Platyhelminthes</taxon>
        <taxon>Cestoda</taxon>
        <taxon>Eucestoda</taxon>
        <taxon>Cyclophyllidea</taxon>
        <taxon>Mesocestoididae</taxon>
        <taxon>Mesocestoides</taxon>
    </lineage>
</organism>